<dbReference type="EMBL" id="BQKY01000005">
    <property type="protein sequence ID" value="GJN89463.1"/>
    <property type="molecule type" value="Genomic_DNA"/>
</dbReference>
<feature type="region of interest" description="Disordered" evidence="1">
    <location>
        <begin position="576"/>
        <end position="715"/>
    </location>
</feature>
<feature type="compositionally biased region" description="Gly residues" evidence="1">
    <location>
        <begin position="531"/>
        <end position="544"/>
    </location>
</feature>
<feature type="region of interest" description="Disordered" evidence="1">
    <location>
        <begin position="1091"/>
        <end position="1157"/>
    </location>
</feature>
<feature type="compositionally biased region" description="Polar residues" evidence="1">
    <location>
        <begin position="974"/>
        <end position="985"/>
    </location>
</feature>
<feature type="compositionally biased region" description="Low complexity" evidence="1">
    <location>
        <begin position="706"/>
        <end position="715"/>
    </location>
</feature>
<feature type="region of interest" description="Disordered" evidence="1">
    <location>
        <begin position="969"/>
        <end position="1004"/>
    </location>
</feature>
<feature type="compositionally biased region" description="Acidic residues" evidence="1">
    <location>
        <begin position="630"/>
        <end position="641"/>
    </location>
</feature>
<dbReference type="Proteomes" id="UP001342314">
    <property type="component" value="Unassembled WGS sequence"/>
</dbReference>
<feature type="region of interest" description="Disordered" evidence="1">
    <location>
        <begin position="782"/>
        <end position="938"/>
    </location>
</feature>
<feature type="compositionally biased region" description="Low complexity" evidence="1">
    <location>
        <begin position="95"/>
        <end position="113"/>
    </location>
</feature>
<reference evidence="2 3" key="1">
    <citation type="submission" date="2021-12" db="EMBL/GenBank/DDBJ databases">
        <title>High titer production of polyol ester of fatty acids by Rhodotorula paludigena BS15 towards product separation-free biomass refinery.</title>
        <authorList>
            <person name="Mano J."/>
            <person name="Ono H."/>
            <person name="Tanaka T."/>
            <person name="Naito K."/>
            <person name="Sushida H."/>
            <person name="Ike M."/>
            <person name="Tokuyasu K."/>
            <person name="Kitaoka M."/>
        </authorList>
    </citation>
    <scope>NUCLEOTIDE SEQUENCE [LARGE SCALE GENOMIC DNA]</scope>
    <source>
        <strain evidence="2 3">BS15</strain>
    </source>
</reference>
<feature type="compositionally biased region" description="Low complexity" evidence="1">
    <location>
        <begin position="672"/>
        <end position="691"/>
    </location>
</feature>
<feature type="region of interest" description="Disordered" evidence="1">
    <location>
        <begin position="38"/>
        <end position="119"/>
    </location>
</feature>
<feature type="compositionally biased region" description="Low complexity" evidence="1">
    <location>
        <begin position="994"/>
        <end position="1004"/>
    </location>
</feature>
<organism evidence="2 3">
    <name type="scientific">Rhodotorula paludigena</name>
    <dbReference type="NCBI Taxonomy" id="86838"/>
    <lineage>
        <taxon>Eukaryota</taxon>
        <taxon>Fungi</taxon>
        <taxon>Dikarya</taxon>
        <taxon>Basidiomycota</taxon>
        <taxon>Pucciniomycotina</taxon>
        <taxon>Microbotryomycetes</taxon>
        <taxon>Sporidiobolales</taxon>
        <taxon>Sporidiobolaceae</taxon>
        <taxon>Rhodotorula</taxon>
    </lineage>
</organism>
<protein>
    <recommendedName>
        <fullName evidence="4">C2H2-type domain-containing protein</fullName>
    </recommendedName>
</protein>
<feature type="compositionally biased region" description="Polar residues" evidence="1">
    <location>
        <begin position="914"/>
        <end position="924"/>
    </location>
</feature>
<feature type="region of interest" description="Disordered" evidence="1">
    <location>
        <begin position="163"/>
        <end position="287"/>
    </location>
</feature>
<comment type="caution">
    <text evidence="2">The sequence shown here is derived from an EMBL/GenBank/DDBJ whole genome shotgun (WGS) entry which is preliminary data.</text>
</comment>
<feature type="region of interest" description="Disordered" evidence="1">
    <location>
        <begin position="1013"/>
        <end position="1032"/>
    </location>
</feature>
<dbReference type="AlphaFoldDB" id="A0AAV5GGY8"/>
<evidence type="ECO:0000313" key="3">
    <source>
        <dbReference type="Proteomes" id="UP001342314"/>
    </source>
</evidence>
<keyword evidence="3" id="KW-1185">Reference proteome</keyword>
<feature type="region of interest" description="Disordered" evidence="1">
    <location>
        <begin position="489"/>
        <end position="544"/>
    </location>
</feature>
<feature type="compositionally biased region" description="Low complexity" evidence="1">
    <location>
        <begin position="76"/>
        <end position="87"/>
    </location>
</feature>
<gene>
    <name evidence="2" type="ORF">Rhopal_002449-T1</name>
</gene>
<evidence type="ECO:0000313" key="2">
    <source>
        <dbReference type="EMBL" id="GJN89463.1"/>
    </source>
</evidence>
<feature type="compositionally biased region" description="Acidic residues" evidence="1">
    <location>
        <begin position="806"/>
        <end position="815"/>
    </location>
</feature>
<accession>A0AAV5GGY8</accession>
<feature type="compositionally biased region" description="Low complexity" evidence="1">
    <location>
        <begin position="925"/>
        <end position="938"/>
    </location>
</feature>
<feature type="region of interest" description="Disordered" evidence="1">
    <location>
        <begin position="411"/>
        <end position="435"/>
    </location>
</feature>
<evidence type="ECO:0008006" key="4">
    <source>
        <dbReference type="Google" id="ProtNLM"/>
    </source>
</evidence>
<feature type="compositionally biased region" description="Basic and acidic residues" evidence="1">
    <location>
        <begin position="180"/>
        <end position="216"/>
    </location>
</feature>
<name>A0AAV5GGY8_9BASI</name>
<evidence type="ECO:0000256" key="1">
    <source>
        <dbReference type="SAM" id="MobiDB-lite"/>
    </source>
</evidence>
<feature type="compositionally biased region" description="Low complexity" evidence="1">
    <location>
        <begin position="845"/>
        <end position="863"/>
    </location>
</feature>
<proteinExistence type="predicted"/>
<feature type="compositionally biased region" description="Gly residues" evidence="1">
    <location>
        <begin position="782"/>
        <end position="793"/>
    </location>
</feature>
<sequence length="1157" mass="117609">MHVYPDLPPPADPHAHLWHPAVVYGAVPPPLSDAALMPPPPPHHFPSSSLPVPPSTHIPYARPVLAPQSPNLNRDPAAAPSSSSKPASTRKKASNKGAAAAAKASSADPGSAAESDVKPDGTYLAPDYTLNPAGPASSADIDFKCPHCDKIYRGKHARSIWRRHLQDKHGIPLSQQPRRTRWDNDASRPRSEEEKRTRTLESKRRWARKNRLEKTGGKGGSSVASNDGLAEPSVAGSVGTPASESGGAVPGAGGAGDDEGDSSFENGSVSGWSGDGGARGGSAPVPYGVPPSNPFYGAGGASVYGRTPTKQQGAGAFGSLHHDPYLGLRHQQRSASSLPPAYPHDLAGDEHHPAAAAGAYHYGVAGASTNPYSHPFLPAHQQVAQEQAHLGYGVVHPSHVQYDEYGQPLNPSLLSASTLPPRRPSSNPSFASTSNPYDLPPSPAHLHAHVTHHPHALHHPTPIATAGQPAPVALPYYARRQSPARVITSQQPPASGIAAGVPAPSSASRAGALESPVKLRRTGANGKGKEPGGPGAAAVGPGGGMRDDAAGILLALKAGPSSPMPASPVSAHAHIQVQSPVSSVRGEAPGAGRSRPVRKAALAARAAGRRGEEDSEDEVEEPAGRRRGDGDDDDDESEDDAAVQALMLRSRAASTGGSGALSPWRSALQNHASTSSAAAMAQRAAPAAAVSPRKRGRSESPAPNLASTSSGEGSTAAAHALLATAKKAHQYASISGGGAGADGSSHPLRGHGTWSHEMSLVATPTPGNLMRIAMESSPVVRFGGGGAGNGQDGIGDSEGDMIGAGGDDDDGDVEDAFTSSSGGARRQRRGRSVSPSSQKGRRRPGGSSSSGAGAAASSSSQPRPLHHHHPVGLTSELGDFDLQGRSSSSARQQSHHHHHDPLREHETSMAPHPGSSSSVASQLVTPAPAGSRTTTSAGALAAASSLAAKPSLATHPHDPFLATGTAAALPLSGSDLNPASASTSGLGALPRTSSPPGGFSSFLFSSPAHPQFSKTLGLTAAPGPGVLYTGVGETPARGALSAAAGKAAGAAGGRTREPSAEELLALGNAQRDRFDAMKTPVMARVALEGARRAAGGHAGGLPPSDLESNTEEDDELGTMLSSTTGTDERGESQSPGKALFDGDEEDEGEEDAHSLDD</sequence>
<feature type="compositionally biased region" description="Acidic residues" evidence="1">
    <location>
        <begin position="1141"/>
        <end position="1150"/>
    </location>
</feature>